<evidence type="ECO:0000313" key="3">
    <source>
        <dbReference type="Proteomes" id="UP000195913"/>
    </source>
</evidence>
<proteinExistence type="predicted"/>
<protein>
    <submittedName>
        <fullName evidence="2">Uncharacterized protein</fullName>
    </submittedName>
</protein>
<dbReference type="EMBL" id="FUHW01000038">
    <property type="protein sequence ID" value="SJM68074.1"/>
    <property type="molecule type" value="Genomic_DNA"/>
</dbReference>
<keyword evidence="3" id="KW-1185">Reference proteome</keyword>
<name>A0A1R4GIZ2_9MICC</name>
<dbReference type="AlphaFoldDB" id="A0A1R4GIZ2"/>
<evidence type="ECO:0000256" key="1">
    <source>
        <dbReference type="SAM" id="MobiDB-lite"/>
    </source>
</evidence>
<sequence>MEAREEVFIHGSHSRRSPKRFAGGRARFRTRKCHVFSA</sequence>
<accession>A0A1R4GIZ2</accession>
<organism evidence="2 3">
    <name type="scientific">Arthrobacter rhombi</name>
    <dbReference type="NCBI Taxonomy" id="71253"/>
    <lineage>
        <taxon>Bacteria</taxon>
        <taxon>Bacillati</taxon>
        <taxon>Actinomycetota</taxon>
        <taxon>Actinomycetes</taxon>
        <taxon>Micrococcales</taxon>
        <taxon>Micrococcaceae</taxon>
        <taxon>Arthrobacter</taxon>
    </lineage>
</organism>
<gene>
    <name evidence="2" type="ORF">FM101_10790</name>
</gene>
<dbReference type="Proteomes" id="UP000195913">
    <property type="component" value="Unassembled WGS sequence"/>
</dbReference>
<reference evidence="2 3" key="1">
    <citation type="submission" date="2017-02" db="EMBL/GenBank/DDBJ databases">
        <authorList>
            <person name="Peterson S.W."/>
        </authorList>
    </citation>
    <scope>NUCLEOTIDE SEQUENCE [LARGE SCALE GENOMIC DNA]</scope>
    <source>
        <strain evidence="2 3">B Ar 00.02</strain>
    </source>
</reference>
<evidence type="ECO:0000313" key="2">
    <source>
        <dbReference type="EMBL" id="SJM68074.1"/>
    </source>
</evidence>
<feature type="region of interest" description="Disordered" evidence="1">
    <location>
        <begin position="1"/>
        <end position="21"/>
    </location>
</feature>